<feature type="region of interest" description="Disordered" evidence="3">
    <location>
        <begin position="163"/>
        <end position="321"/>
    </location>
</feature>
<evidence type="ECO:0000313" key="5">
    <source>
        <dbReference type="EMBL" id="TFJ87668.1"/>
    </source>
</evidence>
<gene>
    <name evidence="5" type="ORF">NSK_001018</name>
</gene>
<evidence type="ECO:0000259" key="4">
    <source>
        <dbReference type="Pfam" id="PF08585"/>
    </source>
</evidence>
<keyword evidence="6" id="KW-1185">Reference proteome</keyword>
<organism evidence="5 6">
    <name type="scientific">Nannochloropsis salina CCMP1776</name>
    <dbReference type="NCBI Taxonomy" id="1027361"/>
    <lineage>
        <taxon>Eukaryota</taxon>
        <taxon>Sar</taxon>
        <taxon>Stramenopiles</taxon>
        <taxon>Ochrophyta</taxon>
        <taxon>Eustigmatophyceae</taxon>
        <taxon>Eustigmatales</taxon>
        <taxon>Monodopsidaceae</taxon>
        <taxon>Microchloropsis</taxon>
        <taxon>Microchloropsis salina</taxon>
    </lineage>
</organism>
<evidence type="ECO:0000256" key="3">
    <source>
        <dbReference type="SAM" id="MobiDB-lite"/>
    </source>
</evidence>
<accession>A0A4D9DFW1</accession>
<dbReference type="GO" id="GO:0000724">
    <property type="term" value="P:double-strand break repair via homologous recombination"/>
    <property type="evidence" value="ECO:0007669"/>
    <property type="project" value="TreeGrafter"/>
</dbReference>
<dbReference type="GO" id="GO:0000712">
    <property type="term" value="P:resolution of meiotic recombination intermediates"/>
    <property type="evidence" value="ECO:0007669"/>
    <property type="project" value="TreeGrafter"/>
</dbReference>
<feature type="compositionally biased region" description="Basic and acidic residues" evidence="3">
    <location>
        <begin position="238"/>
        <end position="248"/>
    </location>
</feature>
<dbReference type="PANTHER" id="PTHR14790:SF15">
    <property type="entry name" value="RECQ-MEDIATED GENOME INSTABILITY PROTEIN 1"/>
    <property type="match status" value="1"/>
</dbReference>
<name>A0A4D9DFW1_9STRA</name>
<dbReference type="EMBL" id="SDOX01000005">
    <property type="protein sequence ID" value="TFJ87668.1"/>
    <property type="molecule type" value="Genomic_DNA"/>
</dbReference>
<dbReference type="GO" id="GO:0031422">
    <property type="term" value="C:RecQ family helicase-topoisomerase III complex"/>
    <property type="evidence" value="ECO:0007669"/>
    <property type="project" value="TreeGrafter"/>
</dbReference>
<dbReference type="AlphaFoldDB" id="A0A4D9DFW1"/>
<sequence length="321" mass="33786">MNQSAWSQACEAQFSGMTLSNLLQIDIRKLDGERVLLSKMEDVAGKVTGAFILQVVSVLDVTKPSSKQMSGDGGQGRVLMLRVTDGSKKYSAIELARIPKLSLDTPPGTKILLNNVRYVKHKLLLEPSTVLGVDGEVKILANNFQSSRLLEQQYKLGKDLQAKPRKGANQGPPAFDAFKPQTSGSAAPDSEHRAPGARVSSVGNGIKTAFPPETASTSAGGKEGASHAQRGANQDRVPSQKHERENLSKGRGQSRGLGRGGGRKGGGSDREGRQGGERGTKGDRGGRRGGRRGRGASGGPPTAPTGPSIYSLASHFQVTGI</sequence>
<dbReference type="GO" id="GO:0016604">
    <property type="term" value="C:nuclear body"/>
    <property type="evidence" value="ECO:0007669"/>
    <property type="project" value="TreeGrafter"/>
</dbReference>
<dbReference type="InterPro" id="IPR042470">
    <property type="entry name" value="RMI1_N_C_sf"/>
</dbReference>
<comment type="caution">
    <text evidence="5">The sequence shown here is derived from an EMBL/GenBank/DDBJ whole genome shotgun (WGS) entry which is preliminary data.</text>
</comment>
<reference evidence="5 6" key="1">
    <citation type="submission" date="2019-01" db="EMBL/GenBank/DDBJ databases">
        <title>Nuclear Genome Assembly of the Microalgal Biofuel strain Nannochloropsis salina CCMP1776.</title>
        <authorList>
            <person name="Hovde B."/>
        </authorList>
    </citation>
    <scope>NUCLEOTIDE SEQUENCE [LARGE SCALE GENOMIC DNA]</scope>
    <source>
        <strain evidence="5 6">CCMP1776</strain>
    </source>
</reference>
<evidence type="ECO:0000313" key="6">
    <source>
        <dbReference type="Proteomes" id="UP000355283"/>
    </source>
</evidence>
<evidence type="ECO:0000256" key="1">
    <source>
        <dbReference type="ARBA" id="ARBA00006395"/>
    </source>
</evidence>
<dbReference type="OrthoDB" id="341511at2759"/>
<comment type="similarity">
    <text evidence="1">Belongs to the RMI1 family.</text>
</comment>
<proteinExistence type="inferred from homology"/>
<dbReference type="PANTHER" id="PTHR14790">
    <property type="entry name" value="RECQ-MEDIATED GENOME INSTABILITY PROTEIN 1 RMI1"/>
    <property type="match status" value="1"/>
</dbReference>
<dbReference type="InterPro" id="IPR013894">
    <property type="entry name" value="RMI1_OB"/>
</dbReference>
<feature type="compositionally biased region" description="Basic and acidic residues" evidence="3">
    <location>
        <begin position="266"/>
        <end position="286"/>
    </location>
</feature>
<feature type="domain" description="RecQ mediated genome instability protein 1 OB-fold" evidence="4">
    <location>
        <begin position="47"/>
        <end position="146"/>
    </location>
</feature>
<protein>
    <recommendedName>
        <fullName evidence="2">RecQ-mediated genome instability protein 1</fullName>
    </recommendedName>
</protein>
<feature type="compositionally biased region" description="Gly residues" evidence="3">
    <location>
        <begin position="253"/>
        <end position="265"/>
    </location>
</feature>
<dbReference type="Proteomes" id="UP000355283">
    <property type="component" value="Unassembled WGS sequence"/>
</dbReference>
<evidence type="ECO:0000256" key="2">
    <source>
        <dbReference type="ARBA" id="ARBA00018987"/>
    </source>
</evidence>
<dbReference type="Pfam" id="PF08585">
    <property type="entry name" value="RMI1_N_C"/>
    <property type="match status" value="1"/>
</dbReference>
<dbReference type="Gene3D" id="2.40.50.770">
    <property type="entry name" value="RecQ-mediated genome instability protein Rmi1, C-terminal domain"/>
    <property type="match status" value="1"/>
</dbReference>